<feature type="domain" description="C2H2-type" evidence="11">
    <location>
        <begin position="38"/>
        <end position="65"/>
    </location>
</feature>
<accession>A0AAV4QLV5</accession>
<dbReference type="Proteomes" id="UP001054837">
    <property type="component" value="Unassembled WGS sequence"/>
</dbReference>
<feature type="domain" description="C2H2-type" evidence="11">
    <location>
        <begin position="129"/>
        <end position="154"/>
    </location>
</feature>
<dbReference type="PROSITE" id="PS00028">
    <property type="entry name" value="ZINC_FINGER_C2H2_1"/>
    <property type="match status" value="2"/>
</dbReference>
<keyword evidence="9" id="KW-0539">Nucleus</keyword>
<keyword evidence="6" id="KW-0805">Transcription regulation</keyword>
<dbReference type="GO" id="GO:0008270">
    <property type="term" value="F:zinc ion binding"/>
    <property type="evidence" value="ECO:0007669"/>
    <property type="project" value="UniProtKB-KW"/>
</dbReference>
<organism evidence="12 13">
    <name type="scientific">Caerostris darwini</name>
    <dbReference type="NCBI Taxonomy" id="1538125"/>
    <lineage>
        <taxon>Eukaryota</taxon>
        <taxon>Metazoa</taxon>
        <taxon>Ecdysozoa</taxon>
        <taxon>Arthropoda</taxon>
        <taxon>Chelicerata</taxon>
        <taxon>Arachnida</taxon>
        <taxon>Araneae</taxon>
        <taxon>Araneomorphae</taxon>
        <taxon>Entelegynae</taxon>
        <taxon>Araneoidea</taxon>
        <taxon>Araneidae</taxon>
        <taxon>Caerostris</taxon>
    </lineage>
</organism>
<dbReference type="InterPro" id="IPR041697">
    <property type="entry name" value="Znf-C2H2_11"/>
</dbReference>
<name>A0AAV4QLV5_9ARAC</name>
<dbReference type="Gene3D" id="3.30.160.60">
    <property type="entry name" value="Classic Zinc Finger"/>
    <property type="match status" value="2"/>
</dbReference>
<keyword evidence="5" id="KW-0862">Zinc</keyword>
<dbReference type="InterPro" id="IPR036236">
    <property type="entry name" value="Znf_C2H2_sf"/>
</dbReference>
<evidence type="ECO:0000313" key="12">
    <source>
        <dbReference type="EMBL" id="GIY09162.1"/>
    </source>
</evidence>
<evidence type="ECO:0000256" key="4">
    <source>
        <dbReference type="ARBA" id="ARBA00022771"/>
    </source>
</evidence>
<reference evidence="12 13" key="1">
    <citation type="submission" date="2021-06" db="EMBL/GenBank/DDBJ databases">
        <title>Caerostris darwini draft genome.</title>
        <authorList>
            <person name="Kono N."/>
            <person name="Arakawa K."/>
        </authorList>
    </citation>
    <scope>NUCLEOTIDE SEQUENCE [LARGE SCALE GENOMIC DNA]</scope>
</reference>
<dbReference type="GO" id="GO:0005634">
    <property type="term" value="C:nucleus"/>
    <property type="evidence" value="ECO:0007669"/>
    <property type="project" value="UniProtKB-SubCell"/>
</dbReference>
<evidence type="ECO:0000256" key="8">
    <source>
        <dbReference type="ARBA" id="ARBA00023163"/>
    </source>
</evidence>
<evidence type="ECO:0000313" key="13">
    <source>
        <dbReference type="Proteomes" id="UP001054837"/>
    </source>
</evidence>
<keyword evidence="2" id="KW-0479">Metal-binding</keyword>
<dbReference type="InterPro" id="IPR050888">
    <property type="entry name" value="ZnF_C2H2-type_TF"/>
</dbReference>
<evidence type="ECO:0000256" key="2">
    <source>
        <dbReference type="ARBA" id="ARBA00022723"/>
    </source>
</evidence>
<evidence type="ECO:0000256" key="5">
    <source>
        <dbReference type="ARBA" id="ARBA00022833"/>
    </source>
</evidence>
<dbReference type="Pfam" id="PF00096">
    <property type="entry name" value="zf-C2H2"/>
    <property type="match status" value="1"/>
</dbReference>
<keyword evidence="3" id="KW-0677">Repeat</keyword>
<proteinExistence type="predicted"/>
<dbReference type="AlphaFoldDB" id="A0AAV4QLV5"/>
<protein>
    <recommendedName>
        <fullName evidence="11">C2H2-type domain-containing protein</fullName>
    </recommendedName>
</protein>
<evidence type="ECO:0000256" key="6">
    <source>
        <dbReference type="ARBA" id="ARBA00023015"/>
    </source>
</evidence>
<comment type="subcellular location">
    <subcellularLocation>
        <location evidence="1">Nucleus</location>
    </subcellularLocation>
</comment>
<dbReference type="GO" id="GO:0003677">
    <property type="term" value="F:DNA binding"/>
    <property type="evidence" value="ECO:0007669"/>
    <property type="project" value="UniProtKB-KW"/>
</dbReference>
<dbReference type="SMART" id="SM00355">
    <property type="entry name" value="ZnF_C2H2"/>
    <property type="match status" value="4"/>
</dbReference>
<evidence type="ECO:0000256" key="7">
    <source>
        <dbReference type="ARBA" id="ARBA00023125"/>
    </source>
</evidence>
<evidence type="ECO:0000256" key="9">
    <source>
        <dbReference type="ARBA" id="ARBA00023242"/>
    </source>
</evidence>
<sequence>MASYETEYDSSGDKIPDFSNAFHLDFENSAIHSFDESLQCKVCFKVLSSRQRIKMHLLTHSEVRDSYKCVVCGRKFGWRDSLIRHLKIKHADLNLNLQSLCCGICNRTCKTKQRLLTHIETHYEVRRVYSCKICDQTFTRPDNLKRHIKIAHFL</sequence>
<dbReference type="PROSITE" id="PS50157">
    <property type="entry name" value="ZINC_FINGER_C2H2_2"/>
    <property type="match status" value="3"/>
</dbReference>
<comment type="caution">
    <text evidence="12">The sequence shown here is derived from an EMBL/GenBank/DDBJ whole genome shotgun (WGS) entry which is preliminary data.</text>
</comment>
<dbReference type="FunFam" id="3.30.160.60:FF:000065">
    <property type="entry name" value="B-cell CLL/lymphoma 6, member B"/>
    <property type="match status" value="1"/>
</dbReference>
<evidence type="ECO:0000256" key="10">
    <source>
        <dbReference type="PROSITE-ProRule" id="PRU00042"/>
    </source>
</evidence>
<dbReference type="EMBL" id="BPLQ01004584">
    <property type="protein sequence ID" value="GIY09162.1"/>
    <property type="molecule type" value="Genomic_DNA"/>
</dbReference>
<evidence type="ECO:0000256" key="3">
    <source>
        <dbReference type="ARBA" id="ARBA00022737"/>
    </source>
</evidence>
<dbReference type="PANTHER" id="PTHR24406">
    <property type="entry name" value="TRANSCRIPTIONAL REPRESSOR CTCFL-RELATED"/>
    <property type="match status" value="1"/>
</dbReference>
<feature type="domain" description="C2H2-type" evidence="11">
    <location>
        <begin position="67"/>
        <end position="95"/>
    </location>
</feature>
<evidence type="ECO:0000259" key="11">
    <source>
        <dbReference type="PROSITE" id="PS50157"/>
    </source>
</evidence>
<gene>
    <name evidence="12" type="ORF">CDAR_535171</name>
</gene>
<keyword evidence="13" id="KW-1185">Reference proteome</keyword>
<keyword evidence="7" id="KW-0238">DNA-binding</keyword>
<evidence type="ECO:0000256" key="1">
    <source>
        <dbReference type="ARBA" id="ARBA00004123"/>
    </source>
</evidence>
<keyword evidence="8" id="KW-0804">Transcription</keyword>
<dbReference type="Pfam" id="PF16622">
    <property type="entry name" value="zf-C2H2_11"/>
    <property type="match status" value="1"/>
</dbReference>
<keyword evidence="4 10" id="KW-0863">Zinc-finger</keyword>
<dbReference type="InterPro" id="IPR013087">
    <property type="entry name" value="Znf_C2H2_type"/>
</dbReference>
<dbReference type="SUPFAM" id="SSF57667">
    <property type="entry name" value="beta-beta-alpha zinc fingers"/>
    <property type="match status" value="2"/>
</dbReference>